<reference evidence="1 2" key="1">
    <citation type="submission" date="2019-08" db="EMBL/GenBank/DDBJ databases">
        <title>The genome sequence of a newly discovered highly antifungal drug resistant Aspergillus species, Aspergillus tanneri NIH 1004.</title>
        <authorList>
            <person name="Mounaud S."/>
            <person name="Singh I."/>
            <person name="Joardar V."/>
            <person name="Pakala S."/>
            <person name="Pakala S."/>
            <person name="Venepally P."/>
            <person name="Chung J.K."/>
            <person name="Losada L."/>
            <person name="Nierman W.C."/>
        </authorList>
    </citation>
    <scope>NUCLEOTIDE SEQUENCE [LARGE SCALE GENOMIC DNA]</scope>
    <source>
        <strain evidence="1 2">NIH1004</strain>
    </source>
</reference>
<sequence>MARQAFNIEIDDFHQFLVALLGKGAGHPRGPMSCLKEEEFYSPVLQIYWSGGHDLSRAQWHSVKTQSLNTVQLRATSTKTLVFPDKIPELKPTCQYIEFSNCMRAPRPPWPDVLFGDRASMTPNGGVALC</sequence>
<protein>
    <submittedName>
        <fullName evidence="1">Uncharacterized protein</fullName>
    </submittedName>
</protein>
<evidence type="ECO:0000313" key="1">
    <source>
        <dbReference type="EMBL" id="KAA8646932.1"/>
    </source>
</evidence>
<accession>A0A5M9MIU4</accession>
<dbReference type="EMBL" id="QUQM01000004">
    <property type="protein sequence ID" value="KAA8646932.1"/>
    <property type="molecule type" value="Genomic_DNA"/>
</dbReference>
<name>A0A5M9MIU4_9EURO</name>
<dbReference type="RefSeq" id="XP_033426293.1">
    <property type="nucleotide sequence ID" value="XM_033570261.1"/>
</dbReference>
<dbReference type="GeneID" id="54328313"/>
<organism evidence="1 2">
    <name type="scientific">Aspergillus tanneri</name>
    <dbReference type="NCBI Taxonomy" id="1220188"/>
    <lineage>
        <taxon>Eukaryota</taxon>
        <taxon>Fungi</taxon>
        <taxon>Dikarya</taxon>
        <taxon>Ascomycota</taxon>
        <taxon>Pezizomycotina</taxon>
        <taxon>Eurotiomycetes</taxon>
        <taxon>Eurotiomycetidae</taxon>
        <taxon>Eurotiales</taxon>
        <taxon>Aspergillaceae</taxon>
        <taxon>Aspergillus</taxon>
        <taxon>Aspergillus subgen. Circumdati</taxon>
    </lineage>
</organism>
<gene>
    <name evidence="1" type="ORF">ATNIH1004_005611</name>
</gene>
<comment type="caution">
    <text evidence="1">The sequence shown here is derived from an EMBL/GenBank/DDBJ whole genome shotgun (WGS) entry which is preliminary data.</text>
</comment>
<dbReference type="Proteomes" id="UP000324241">
    <property type="component" value="Unassembled WGS sequence"/>
</dbReference>
<evidence type="ECO:0000313" key="2">
    <source>
        <dbReference type="Proteomes" id="UP000324241"/>
    </source>
</evidence>
<dbReference type="AlphaFoldDB" id="A0A5M9MIU4"/>
<proteinExistence type="predicted"/>